<keyword evidence="1" id="KW-0472">Membrane</keyword>
<evidence type="ECO:0000256" key="1">
    <source>
        <dbReference type="SAM" id="Phobius"/>
    </source>
</evidence>
<name>A0ABM7WZ36_9BACT</name>
<proteinExistence type="predicted"/>
<keyword evidence="1" id="KW-1133">Transmembrane helix</keyword>
<accession>A0ABM7WZ36</accession>
<keyword evidence="4" id="KW-1185">Reference proteome</keyword>
<evidence type="ECO:0000313" key="3">
    <source>
        <dbReference type="EMBL" id="BDG04808.1"/>
    </source>
</evidence>
<dbReference type="EMBL" id="AP025591">
    <property type="protein sequence ID" value="BDG04808.1"/>
    <property type="molecule type" value="Genomic_DNA"/>
</dbReference>
<gene>
    <name evidence="3" type="ORF">AMOR_38040</name>
</gene>
<feature type="chain" id="PRO_5045706341" evidence="2">
    <location>
        <begin position="25"/>
        <end position="129"/>
    </location>
</feature>
<dbReference type="RefSeq" id="WP_248353294.1">
    <property type="nucleotide sequence ID" value="NZ_AP025591.1"/>
</dbReference>
<sequence>MSRTRIALLCLPLALVGAGLAAHASRRVREEERALTALAAESQAAGRSFVETLQGEHAERQRLVFEKRRAAALGLAAARRDRLIGVLLVGAALLAAGALTVMRRIAEEVAEHRADVDAAAPERGPDRSR</sequence>
<keyword evidence="1" id="KW-0812">Transmembrane</keyword>
<keyword evidence="2" id="KW-0732">Signal</keyword>
<feature type="transmembrane region" description="Helical" evidence="1">
    <location>
        <begin position="83"/>
        <end position="102"/>
    </location>
</feature>
<dbReference type="Proteomes" id="UP001162891">
    <property type="component" value="Chromosome"/>
</dbReference>
<evidence type="ECO:0000256" key="2">
    <source>
        <dbReference type="SAM" id="SignalP"/>
    </source>
</evidence>
<reference evidence="4" key="1">
    <citation type="journal article" date="2022" name="Int. J. Syst. Evol. Microbiol.">
        <title>Anaeromyxobacter oryzae sp. nov., Anaeromyxobacter diazotrophicus sp. nov. and Anaeromyxobacter paludicola sp. nov., isolated from paddy soils.</title>
        <authorList>
            <person name="Itoh H."/>
            <person name="Xu Z."/>
            <person name="Mise K."/>
            <person name="Masuda Y."/>
            <person name="Ushijima N."/>
            <person name="Hayakawa C."/>
            <person name="Shiratori Y."/>
            <person name="Senoo K."/>
        </authorList>
    </citation>
    <scope>NUCLEOTIDE SEQUENCE [LARGE SCALE GENOMIC DNA]</scope>
    <source>
        <strain evidence="4">Red232</strain>
    </source>
</reference>
<organism evidence="3 4">
    <name type="scientific">Anaeromyxobacter oryzae</name>
    <dbReference type="NCBI Taxonomy" id="2918170"/>
    <lineage>
        <taxon>Bacteria</taxon>
        <taxon>Pseudomonadati</taxon>
        <taxon>Myxococcota</taxon>
        <taxon>Myxococcia</taxon>
        <taxon>Myxococcales</taxon>
        <taxon>Cystobacterineae</taxon>
        <taxon>Anaeromyxobacteraceae</taxon>
        <taxon>Anaeromyxobacter</taxon>
    </lineage>
</organism>
<protein>
    <submittedName>
        <fullName evidence="3">Uncharacterized protein</fullName>
    </submittedName>
</protein>
<feature type="signal peptide" evidence="2">
    <location>
        <begin position="1"/>
        <end position="24"/>
    </location>
</feature>
<evidence type="ECO:0000313" key="4">
    <source>
        <dbReference type="Proteomes" id="UP001162891"/>
    </source>
</evidence>